<gene>
    <name evidence="2" type="ORF">HYPSUDRAFT_117364</name>
</gene>
<dbReference type="Proteomes" id="UP000054270">
    <property type="component" value="Unassembled WGS sequence"/>
</dbReference>
<proteinExistence type="predicted"/>
<evidence type="ECO:0000256" key="1">
    <source>
        <dbReference type="SAM" id="MobiDB-lite"/>
    </source>
</evidence>
<sequence length="103" mass="11687">ADRAVRDDKKRQEEEKRAAKAVVTNENHRRRATEAHTMIFPGSLAAKNKQYVGDLAYCLGLSTDGTKAKILERIKEHFAANPDLKTQDQYIGLFNSTRSRKRA</sequence>
<reference evidence="3" key="1">
    <citation type="submission" date="2014-04" db="EMBL/GenBank/DDBJ databases">
        <title>Evolutionary Origins and Diversification of the Mycorrhizal Mutualists.</title>
        <authorList>
            <consortium name="DOE Joint Genome Institute"/>
            <consortium name="Mycorrhizal Genomics Consortium"/>
            <person name="Kohler A."/>
            <person name="Kuo A."/>
            <person name="Nagy L.G."/>
            <person name="Floudas D."/>
            <person name="Copeland A."/>
            <person name="Barry K.W."/>
            <person name="Cichocki N."/>
            <person name="Veneault-Fourrey C."/>
            <person name="LaButti K."/>
            <person name="Lindquist E.A."/>
            <person name="Lipzen A."/>
            <person name="Lundell T."/>
            <person name="Morin E."/>
            <person name="Murat C."/>
            <person name="Riley R."/>
            <person name="Ohm R."/>
            <person name="Sun H."/>
            <person name="Tunlid A."/>
            <person name="Henrissat B."/>
            <person name="Grigoriev I.V."/>
            <person name="Hibbett D.S."/>
            <person name="Martin F."/>
        </authorList>
    </citation>
    <scope>NUCLEOTIDE SEQUENCE [LARGE SCALE GENOMIC DNA]</scope>
    <source>
        <strain evidence="3">FD-334 SS-4</strain>
    </source>
</reference>
<name>A0A0D2M8E0_HYPSF</name>
<protein>
    <recommendedName>
        <fullName evidence="4">SAP domain-containing protein</fullName>
    </recommendedName>
</protein>
<feature type="non-terminal residue" evidence="2">
    <location>
        <position position="103"/>
    </location>
</feature>
<feature type="non-terminal residue" evidence="2">
    <location>
        <position position="1"/>
    </location>
</feature>
<feature type="compositionally biased region" description="Basic and acidic residues" evidence="1">
    <location>
        <begin position="1"/>
        <end position="18"/>
    </location>
</feature>
<dbReference type="OrthoDB" id="3054813at2759"/>
<dbReference type="EMBL" id="KN817576">
    <property type="protein sequence ID" value="KJA19578.1"/>
    <property type="molecule type" value="Genomic_DNA"/>
</dbReference>
<keyword evidence="3" id="KW-1185">Reference proteome</keyword>
<evidence type="ECO:0000313" key="3">
    <source>
        <dbReference type="Proteomes" id="UP000054270"/>
    </source>
</evidence>
<evidence type="ECO:0000313" key="2">
    <source>
        <dbReference type="EMBL" id="KJA19578.1"/>
    </source>
</evidence>
<dbReference type="AlphaFoldDB" id="A0A0D2M8E0"/>
<evidence type="ECO:0008006" key="4">
    <source>
        <dbReference type="Google" id="ProtNLM"/>
    </source>
</evidence>
<feature type="region of interest" description="Disordered" evidence="1">
    <location>
        <begin position="1"/>
        <end position="29"/>
    </location>
</feature>
<accession>A0A0D2M8E0</accession>
<organism evidence="2 3">
    <name type="scientific">Hypholoma sublateritium (strain FD-334 SS-4)</name>
    <dbReference type="NCBI Taxonomy" id="945553"/>
    <lineage>
        <taxon>Eukaryota</taxon>
        <taxon>Fungi</taxon>
        <taxon>Dikarya</taxon>
        <taxon>Basidiomycota</taxon>
        <taxon>Agaricomycotina</taxon>
        <taxon>Agaricomycetes</taxon>
        <taxon>Agaricomycetidae</taxon>
        <taxon>Agaricales</taxon>
        <taxon>Agaricineae</taxon>
        <taxon>Strophariaceae</taxon>
        <taxon>Hypholoma</taxon>
    </lineage>
</organism>